<name>A0A6N8U756_9FIRM</name>
<gene>
    <name evidence="1" type="ORF">GSF08_04295</name>
</gene>
<protein>
    <submittedName>
        <fullName evidence="1">U32 family peptidase</fullName>
    </submittedName>
</protein>
<proteinExistence type="predicted"/>
<reference evidence="1 2" key="1">
    <citation type="submission" date="2019-12" db="EMBL/GenBank/DDBJ databases">
        <authorList>
            <person name="Yang R."/>
        </authorList>
    </citation>
    <scope>NUCLEOTIDE SEQUENCE [LARGE SCALE GENOMIC DNA]</scope>
    <source>
        <strain evidence="1 2">DONG20-135</strain>
    </source>
</reference>
<reference evidence="1 2" key="2">
    <citation type="submission" date="2020-01" db="EMBL/GenBank/DDBJ databases">
        <title>Clostridiaceae sp. nov. isolated from the gut of human by culturomics.</title>
        <authorList>
            <person name="Chang Y."/>
        </authorList>
    </citation>
    <scope>NUCLEOTIDE SEQUENCE [LARGE SCALE GENOMIC DNA]</scope>
    <source>
        <strain evidence="1 2">DONG20-135</strain>
    </source>
</reference>
<dbReference type="InterPro" id="IPR051454">
    <property type="entry name" value="RNA/ubiquinone_mod_enzymes"/>
</dbReference>
<comment type="caution">
    <text evidence="1">The sequence shown here is derived from an EMBL/GenBank/DDBJ whole genome shotgun (WGS) entry which is preliminary data.</text>
</comment>
<evidence type="ECO:0000313" key="2">
    <source>
        <dbReference type="Proteomes" id="UP000434036"/>
    </source>
</evidence>
<dbReference type="InterPro" id="IPR001539">
    <property type="entry name" value="Peptidase_U32"/>
</dbReference>
<dbReference type="Proteomes" id="UP000434036">
    <property type="component" value="Unassembled WGS sequence"/>
</dbReference>
<keyword evidence="2" id="KW-1185">Reference proteome</keyword>
<dbReference type="EMBL" id="WUUQ01000001">
    <property type="protein sequence ID" value="MXQ73154.1"/>
    <property type="molecule type" value="Genomic_DNA"/>
</dbReference>
<dbReference type="Pfam" id="PF01136">
    <property type="entry name" value="Peptidase_U32"/>
    <property type="match status" value="1"/>
</dbReference>
<accession>A0A6N8U756</accession>
<sequence>MSYLITTPYIIKDLKPLKEAGADGVVIGTPFFSARAAAIFSFDELKLLRKETKQLNLLMFVLVNRMFTEEELDRLTDYLKYLKELQVDGIYFCDEGVLQIAESLHMADRLIYQPDTLLTNSCDVKYYLDEGLKMVTLAKEITLAEMCAIAKHADGSRIEVIIHGRENMMHSKRRLLSSYMEHIHAADTVFGKRTLYLREETRDDHFPILEDELGTHVFTGFTLAAFAEIKTLADAGIAYFRIDGIFHDLAYVCEALRLYRAVLSNQADGAEVFADYKKRYADDHVTTGFLYQRTGLHKERL</sequence>
<dbReference type="PANTHER" id="PTHR30217">
    <property type="entry name" value="PEPTIDASE U32 FAMILY"/>
    <property type="match status" value="1"/>
</dbReference>
<dbReference type="RefSeq" id="WP_160624573.1">
    <property type="nucleotide sequence ID" value="NZ_WUUQ01000001.1"/>
</dbReference>
<dbReference type="PANTHER" id="PTHR30217:SF12">
    <property type="entry name" value="U32 FAMILY PEPTIDASE"/>
    <property type="match status" value="1"/>
</dbReference>
<evidence type="ECO:0000313" key="1">
    <source>
        <dbReference type="EMBL" id="MXQ73154.1"/>
    </source>
</evidence>
<dbReference type="AlphaFoldDB" id="A0A6N8U756"/>
<organism evidence="1 2">
    <name type="scientific">Copranaerobaculum intestinale</name>
    <dbReference type="NCBI Taxonomy" id="2692629"/>
    <lineage>
        <taxon>Bacteria</taxon>
        <taxon>Bacillati</taxon>
        <taxon>Bacillota</taxon>
        <taxon>Erysipelotrichia</taxon>
        <taxon>Erysipelotrichales</taxon>
        <taxon>Erysipelotrichaceae</taxon>
        <taxon>Copranaerobaculum</taxon>
    </lineage>
</organism>